<name>A0A451GG71_9RHOB</name>
<gene>
    <name evidence="1" type="ORF">EP867_19230</name>
</gene>
<dbReference type="EMBL" id="SBLC01000104">
    <property type="protein sequence ID" value="RWY34461.1"/>
    <property type="molecule type" value="Genomic_DNA"/>
</dbReference>
<protein>
    <submittedName>
        <fullName evidence="1">IS110 family transposase</fullName>
    </submittedName>
</protein>
<feature type="non-terminal residue" evidence="1">
    <location>
        <position position="64"/>
    </location>
</feature>
<reference evidence="1 2" key="1">
    <citation type="journal article" date="2015" name="Int. J. Syst. Evol. Microbiol.">
        <title>Gemmobacter intermedius sp. nov., isolated from a white stork (Ciconia ciconia).</title>
        <authorList>
            <person name="Kampfer P."/>
            <person name="Jerzak L."/>
            <person name="Wilharm G."/>
            <person name="Golke J."/>
            <person name="Busse H.J."/>
            <person name="Glaeser S.P."/>
        </authorList>
    </citation>
    <scope>NUCLEOTIDE SEQUENCE [LARGE SCALE GENOMIC DNA]</scope>
    <source>
        <strain evidence="1 2">119/4</strain>
    </source>
</reference>
<dbReference type="AlphaFoldDB" id="A0A451GG71"/>
<proteinExistence type="predicted"/>
<comment type="caution">
    <text evidence="1">The sequence shown here is derived from an EMBL/GenBank/DDBJ whole genome shotgun (WGS) entry which is preliminary data.</text>
</comment>
<evidence type="ECO:0000313" key="1">
    <source>
        <dbReference type="EMBL" id="RWY34461.1"/>
    </source>
</evidence>
<evidence type="ECO:0000313" key="2">
    <source>
        <dbReference type="Proteomes" id="UP000287168"/>
    </source>
</evidence>
<organism evidence="1 2">
    <name type="scientific">Falsigemmobacter intermedius</name>
    <dbReference type="NCBI Taxonomy" id="1553448"/>
    <lineage>
        <taxon>Bacteria</taxon>
        <taxon>Pseudomonadati</taxon>
        <taxon>Pseudomonadota</taxon>
        <taxon>Alphaproteobacteria</taxon>
        <taxon>Rhodobacterales</taxon>
        <taxon>Paracoccaceae</taxon>
        <taxon>Falsigemmobacter</taxon>
    </lineage>
</organism>
<dbReference type="Proteomes" id="UP000287168">
    <property type="component" value="Unassembled WGS sequence"/>
</dbReference>
<keyword evidence="2" id="KW-1185">Reference proteome</keyword>
<accession>A0A451GG71</accession>
<sequence length="64" mass="7002">MIPAATVIGIDVSRDWLDGFCVQSGRRLRLPNTAAGHAQLLAQLEDLAQPVRVGFEGREDQKTI</sequence>
<dbReference type="RefSeq" id="WP_164888973.1">
    <property type="nucleotide sequence ID" value="NZ_SBLC01000104.1"/>
</dbReference>